<dbReference type="AlphaFoldDB" id="A0AAX4HRN4"/>
<dbReference type="RefSeq" id="WP_321397590.1">
    <property type="nucleotide sequence ID" value="NZ_CP139487.1"/>
</dbReference>
<keyword evidence="1" id="KW-0732">Signal</keyword>
<reference evidence="2 3" key="1">
    <citation type="submission" date="2023-11" db="EMBL/GenBank/DDBJ databases">
        <title>Peredibacter starrii A3.12.</title>
        <authorList>
            <person name="Mitchell R.J."/>
        </authorList>
    </citation>
    <scope>NUCLEOTIDE SEQUENCE [LARGE SCALE GENOMIC DNA]</scope>
    <source>
        <strain evidence="2 3">A3.12</strain>
    </source>
</reference>
<feature type="signal peptide" evidence="1">
    <location>
        <begin position="1"/>
        <end position="18"/>
    </location>
</feature>
<dbReference type="EMBL" id="CP139487">
    <property type="protein sequence ID" value="WPU65991.1"/>
    <property type="molecule type" value="Genomic_DNA"/>
</dbReference>
<evidence type="ECO:0008006" key="4">
    <source>
        <dbReference type="Google" id="ProtNLM"/>
    </source>
</evidence>
<accession>A0AAX4HRN4</accession>
<sequence length="219" mass="24285">MKLIAALSLFALSLSAFAVTKSVQADFTNLYKGYNAGSYKIDLKLVSKPTLSAAEITTHVRRFDNDYFCVTTAKFEVGQMTFSIAQNGTSWKRVTTQKLYGEVSHEVDGTECDLSLENLANQTTLHVNIVPQNSPIELPVKPFAGYEKTQVHLIPFDGYVYVDTEIKIVNNSLVLNPAGLLSERSVFSRNTDNLRRMFYYVQSSTGSSHLSLGNGHLSL</sequence>
<evidence type="ECO:0000313" key="3">
    <source>
        <dbReference type="Proteomes" id="UP001324634"/>
    </source>
</evidence>
<organism evidence="2 3">
    <name type="scientific">Peredibacter starrii</name>
    <dbReference type="NCBI Taxonomy" id="28202"/>
    <lineage>
        <taxon>Bacteria</taxon>
        <taxon>Pseudomonadati</taxon>
        <taxon>Bdellovibrionota</taxon>
        <taxon>Bacteriovoracia</taxon>
        <taxon>Bacteriovoracales</taxon>
        <taxon>Bacteriovoracaceae</taxon>
        <taxon>Peredibacter</taxon>
    </lineage>
</organism>
<proteinExistence type="predicted"/>
<evidence type="ECO:0000313" key="2">
    <source>
        <dbReference type="EMBL" id="WPU65991.1"/>
    </source>
</evidence>
<protein>
    <recommendedName>
        <fullName evidence="4">Adhesin domain-containing protein</fullName>
    </recommendedName>
</protein>
<evidence type="ECO:0000256" key="1">
    <source>
        <dbReference type="SAM" id="SignalP"/>
    </source>
</evidence>
<dbReference type="Proteomes" id="UP001324634">
    <property type="component" value="Chromosome"/>
</dbReference>
<keyword evidence="3" id="KW-1185">Reference proteome</keyword>
<name>A0AAX4HRN4_9BACT</name>
<gene>
    <name evidence="2" type="ORF">SOO65_04465</name>
</gene>
<dbReference type="KEGG" id="psti:SOO65_04465"/>
<feature type="chain" id="PRO_5043623747" description="Adhesin domain-containing protein" evidence="1">
    <location>
        <begin position="19"/>
        <end position="219"/>
    </location>
</feature>